<dbReference type="Proteomes" id="UP000075881">
    <property type="component" value="Unassembled WGS sequence"/>
</dbReference>
<name>A0A182K662_9DIPT</name>
<evidence type="ECO:0000259" key="1">
    <source>
        <dbReference type="Pfam" id="PF17921"/>
    </source>
</evidence>
<dbReference type="EnsemblMetazoa" id="ACHR006247-RA">
    <property type="protein sequence ID" value="ACHR006247-PA"/>
    <property type="gene ID" value="ACHR006247"/>
</dbReference>
<proteinExistence type="predicted"/>
<organism evidence="2 3">
    <name type="scientific">Anopheles christyi</name>
    <dbReference type="NCBI Taxonomy" id="43041"/>
    <lineage>
        <taxon>Eukaryota</taxon>
        <taxon>Metazoa</taxon>
        <taxon>Ecdysozoa</taxon>
        <taxon>Arthropoda</taxon>
        <taxon>Hexapoda</taxon>
        <taxon>Insecta</taxon>
        <taxon>Pterygota</taxon>
        <taxon>Neoptera</taxon>
        <taxon>Endopterygota</taxon>
        <taxon>Diptera</taxon>
        <taxon>Nematocera</taxon>
        <taxon>Culicoidea</taxon>
        <taxon>Culicidae</taxon>
        <taxon>Anophelinae</taxon>
        <taxon>Anopheles</taxon>
    </lineage>
</organism>
<dbReference type="InterPro" id="IPR041588">
    <property type="entry name" value="Integrase_H2C2"/>
</dbReference>
<protein>
    <submittedName>
        <fullName evidence="2">Integrase_H2C2 domain-containing protein</fullName>
    </submittedName>
</protein>
<reference evidence="3" key="1">
    <citation type="submission" date="2013-03" db="EMBL/GenBank/DDBJ databases">
        <title>The Genome Sequence of Anopheles christyi ACHKN1017.</title>
        <authorList>
            <consortium name="The Broad Institute Genomics Platform"/>
            <person name="Neafsey D.E."/>
            <person name="Besansky N."/>
            <person name="Walker B."/>
            <person name="Young S.K."/>
            <person name="Zeng Q."/>
            <person name="Gargeya S."/>
            <person name="Fitzgerald M."/>
            <person name="Haas B."/>
            <person name="Abouelleil A."/>
            <person name="Allen A.W."/>
            <person name="Alvarado L."/>
            <person name="Arachchi H.M."/>
            <person name="Berlin A.M."/>
            <person name="Chapman S.B."/>
            <person name="Gainer-Dewar J."/>
            <person name="Goldberg J."/>
            <person name="Griggs A."/>
            <person name="Gujja S."/>
            <person name="Hansen M."/>
            <person name="Howarth C."/>
            <person name="Imamovic A."/>
            <person name="Ireland A."/>
            <person name="Larimer J."/>
            <person name="McCowan C."/>
            <person name="Murphy C."/>
            <person name="Pearson M."/>
            <person name="Poon T.W."/>
            <person name="Priest M."/>
            <person name="Roberts A."/>
            <person name="Saif S."/>
            <person name="Shea T."/>
            <person name="Sisk P."/>
            <person name="Sykes S."/>
            <person name="Wortman J."/>
            <person name="Nusbaum C."/>
            <person name="Birren B."/>
        </authorList>
    </citation>
    <scope>NUCLEOTIDE SEQUENCE [LARGE SCALE GENOMIC DNA]</scope>
    <source>
        <strain evidence="3">ACHKN1017</strain>
    </source>
</reference>
<dbReference type="VEuPathDB" id="VectorBase:ACHR006247"/>
<evidence type="ECO:0000313" key="2">
    <source>
        <dbReference type="EnsemblMetazoa" id="ACHR006247-PA"/>
    </source>
</evidence>
<dbReference type="AlphaFoldDB" id="A0A182K662"/>
<dbReference type="SUPFAM" id="SSF53098">
    <property type="entry name" value="Ribonuclease H-like"/>
    <property type="match status" value="1"/>
</dbReference>
<dbReference type="STRING" id="43041.A0A182K662"/>
<keyword evidence="3" id="KW-1185">Reference proteome</keyword>
<dbReference type="InterPro" id="IPR036397">
    <property type="entry name" value="RNaseH_sf"/>
</dbReference>
<dbReference type="InterPro" id="IPR012337">
    <property type="entry name" value="RNaseH-like_sf"/>
</dbReference>
<accession>A0A182K662</accession>
<feature type="domain" description="Integrase zinc-binding" evidence="1">
    <location>
        <begin position="98"/>
        <end position="143"/>
    </location>
</feature>
<evidence type="ECO:0000313" key="3">
    <source>
        <dbReference type="Proteomes" id="UP000075881"/>
    </source>
</evidence>
<sequence length="348" mass="39648">MYEGNKNSNSFTNSQKSCFNSGTCRFAQQDSFSDDLLAMTSGKEIPRNSKLKWLSPFIDELGILRVGGRLRNAQIAESTKHPILLFDKHPLAALLAVAYHQKYMHTGPEHLWSILRQRFWTIGGRNLTKAVFHRCHKCFKVKPTLVTQTVADLPTPRVSPTSSFAVSGVDYCGPVWLKSTVHNRSPTKAYIAIFVCFATRAIHIDLTFRRFVARRGKIAELHSDNATTFKGAVNELHRIYEMFKYSNQERIEIFSWCANEEIQWRLIPPRAPHFGGLWEAAVRSAKQHLIRTIESTSLTQEGMITLLAQVEQCLNSRPLIPLSSEPSNTQPQCWRYHRLIGVRCHPIG</sequence>
<reference evidence="2" key="2">
    <citation type="submission" date="2020-05" db="UniProtKB">
        <authorList>
            <consortium name="EnsemblMetazoa"/>
        </authorList>
    </citation>
    <scope>IDENTIFICATION</scope>
    <source>
        <strain evidence="2">ACHKN1017</strain>
    </source>
</reference>
<dbReference type="Gene3D" id="3.30.420.10">
    <property type="entry name" value="Ribonuclease H-like superfamily/Ribonuclease H"/>
    <property type="match status" value="1"/>
</dbReference>
<dbReference type="Pfam" id="PF17921">
    <property type="entry name" value="Integrase_H2C2"/>
    <property type="match status" value="1"/>
</dbReference>
<dbReference type="PANTHER" id="PTHR47331">
    <property type="entry name" value="PHD-TYPE DOMAIN-CONTAINING PROTEIN"/>
    <property type="match status" value="1"/>
</dbReference>
<dbReference type="GO" id="GO:0003676">
    <property type="term" value="F:nucleic acid binding"/>
    <property type="evidence" value="ECO:0007669"/>
    <property type="project" value="InterPro"/>
</dbReference>